<feature type="region of interest" description="Disordered" evidence="1">
    <location>
        <begin position="181"/>
        <end position="203"/>
    </location>
</feature>
<comment type="caution">
    <text evidence="3">The sequence shown here is derived from an EMBL/GenBank/DDBJ whole genome shotgun (WGS) entry which is preliminary data.</text>
</comment>
<sequence>MIGTHRDQAHFGFAKWRKRVLLPCWFIQIPLQLGLMGVFSYRLSNSVNAHNGQAGQIPTVEFVWEITNIVFSFASFVINAYQIAKFLAEALTPFGMMFGNILSVTLSTAILALDVVMYLQWTDKHYSIIALGMDCTLLFFTIVTAIYGVIVYRRMLIYDDYHIPHNAKPFGFAAPEETAYDPQRGSLNASPEPVGKISESRSRGNSFISVRRSVSGEVPQISLSPQPRPDNERRTSFDHKRDTQYEDYVRKLSGSFQKEDIERALGSNIDWNERRPSDTIVNTGLVPSALARPRANSGGGLVSVPEWGEEEDITAAARSKGKQRAVNSDRVSLLSGDSSSADAAACDRHPSGKSIETVSSFYSQDSVPAMPKEAQRYESFRPKRYSAYSPPNSRNYS</sequence>
<keyword evidence="2" id="KW-0472">Membrane</keyword>
<feature type="transmembrane region" description="Helical" evidence="2">
    <location>
        <begin position="20"/>
        <end position="42"/>
    </location>
</feature>
<feature type="region of interest" description="Disordered" evidence="1">
    <location>
        <begin position="217"/>
        <end position="242"/>
    </location>
</feature>
<dbReference type="EMBL" id="JAQQWP010000009">
    <property type="protein sequence ID" value="KAK8100241.1"/>
    <property type="molecule type" value="Genomic_DNA"/>
</dbReference>
<accession>A0AAW0QEX2</accession>
<feature type="transmembrane region" description="Helical" evidence="2">
    <location>
        <begin position="101"/>
        <end position="121"/>
    </location>
</feature>
<feature type="region of interest" description="Disordered" evidence="1">
    <location>
        <begin position="316"/>
        <end position="397"/>
    </location>
</feature>
<evidence type="ECO:0000313" key="4">
    <source>
        <dbReference type="Proteomes" id="UP001392437"/>
    </source>
</evidence>
<reference evidence="3 4" key="1">
    <citation type="submission" date="2023-01" db="EMBL/GenBank/DDBJ databases">
        <title>Analysis of 21 Apiospora genomes using comparative genomics revels a genus with tremendous synthesis potential of carbohydrate active enzymes and secondary metabolites.</title>
        <authorList>
            <person name="Sorensen T."/>
        </authorList>
    </citation>
    <scope>NUCLEOTIDE SEQUENCE [LARGE SCALE GENOMIC DNA]</scope>
    <source>
        <strain evidence="3 4">CBS 117206</strain>
    </source>
</reference>
<feature type="compositionally biased region" description="Low complexity" evidence="1">
    <location>
        <begin position="328"/>
        <end position="344"/>
    </location>
</feature>
<feature type="compositionally biased region" description="Basic and acidic residues" evidence="1">
    <location>
        <begin position="229"/>
        <end position="242"/>
    </location>
</feature>
<feature type="compositionally biased region" description="Polar residues" evidence="1">
    <location>
        <begin position="354"/>
        <end position="366"/>
    </location>
</feature>
<keyword evidence="2" id="KW-1133">Transmembrane helix</keyword>
<keyword evidence="2" id="KW-0812">Transmembrane</keyword>
<evidence type="ECO:0000256" key="2">
    <source>
        <dbReference type="SAM" id="Phobius"/>
    </source>
</evidence>
<evidence type="ECO:0000256" key="1">
    <source>
        <dbReference type="SAM" id="MobiDB-lite"/>
    </source>
</evidence>
<evidence type="ECO:0000313" key="3">
    <source>
        <dbReference type="EMBL" id="KAK8100241.1"/>
    </source>
</evidence>
<feature type="transmembrane region" description="Helical" evidence="2">
    <location>
        <begin position="127"/>
        <end position="152"/>
    </location>
</feature>
<name>A0AAW0QEX2_9PEZI</name>
<feature type="transmembrane region" description="Helical" evidence="2">
    <location>
        <begin position="62"/>
        <end position="81"/>
    </location>
</feature>
<keyword evidence="4" id="KW-1185">Reference proteome</keyword>
<proteinExistence type="predicted"/>
<protein>
    <submittedName>
        <fullName evidence="3">Uncharacterized protein</fullName>
    </submittedName>
</protein>
<organism evidence="3 4">
    <name type="scientific">Apiospora kogelbergensis</name>
    <dbReference type="NCBI Taxonomy" id="1337665"/>
    <lineage>
        <taxon>Eukaryota</taxon>
        <taxon>Fungi</taxon>
        <taxon>Dikarya</taxon>
        <taxon>Ascomycota</taxon>
        <taxon>Pezizomycotina</taxon>
        <taxon>Sordariomycetes</taxon>
        <taxon>Xylariomycetidae</taxon>
        <taxon>Amphisphaeriales</taxon>
        <taxon>Apiosporaceae</taxon>
        <taxon>Apiospora</taxon>
    </lineage>
</organism>
<dbReference type="AlphaFoldDB" id="A0AAW0QEX2"/>
<dbReference type="Proteomes" id="UP001392437">
    <property type="component" value="Unassembled WGS sequence"/>
</dbReference>
<gene>
    <name evidence="3" type="ORF">PG999_010615</name>
</gene>